<proteinExistence type="predicted"/>
<dbReference type="EMBL" id="KI546074">
    <property type="protein sequence ID" value="EST46429.1"/>
    <property type="molecule type" value="Genomic_DNA"/>
</dbReference>
<dbReference type="AlphaFoldDB" id="V6LZZ1"/>
<dbReference type="OrthoDB" id="10252949at2759"/>
<reference evidence="1 2" key="1">
    <citation type="journal article" date="2014" name="PLoS Genet.">
        <title>The Genome of Spironucleus salmonicida Highlights a Fish Pathogen Adapted to Fluctuating Environments.</title>
        <authorList>
            <person name="Xu F."/>
            <person name="Jerlstrom-Hultqvist J."/>
            <person name="Einarsson E."/>
            <person name="Astvaldsson A."/>
            <person name="Svard S.G."/>
            <person name="Andersson J.O."/>
        </authorList>
    </citation>
    <scope>NUCLEOTIDE SEQUENCE</scope>
    <source>
        <strain evidence="2">ATCC 50377</strain>
    </source>
</reference>
<protein>
    <submittedName>
        <fullName evidence="1">Uncharacterized protein</fullName>
    </submittedName>
</protein>
<reference evidence="2" key="2">
    <citation type="submission" date="2020-12" db="EMBL/GenBank/DDBJ databases">
        <title>New Spironucleus salmonicida genome in near-complete chromosomes.</title>
        <authorList>
            <person name="Xu F."/>
            <person name="Kurt Z."/>
            <person name="Jimenez-Gonzalez A."/>
            <person name="Astvaldsson A."/>
            <person name="Andersson J.O."/>
            <person name="Svard S.G."/>
        </authorList>
    </citation>
    <scope>NUCLEOTIDE SEQUENCE</scope>
    <source>
        <strain evidence="2">ATCC 50377</strain>
    </source>
</reference>
<dbReference type="VEuPathDB" id="GiardiaDB:SS50377_23750"/>
<dbReference type="SUPFAM" id="SSF48371">
    <property type="entry name" value="ARM repeat"/>
    <property type="match status" value="1"/>
</dbReference>
<sequence>MSKKPRSTKIYQSTEKPTQSSEQLVANLYIQLELAETQSKTFKKAKETVQTLAQIGAAEQAVPHDILPGETVMDTDDFVVKVAIQQDKLQIVLKFLCLQLMTSPDEELICSLLLLLKCYTDASETIAQFDLSSLIYGLAETLKIAVSCHNEKLLTISSYVIYNVFRYVDMLPIGKDDVVFKALIQQKLFETLIQYSLEGCFNQDAQVTIIEALAALSDCECFMDYVGELLEGNIAKIFINFYDAFIVQLLEEPEERGKMLCYDDVLSWIRCERPEVEE</sequence>
<accession>V6LZZ1</accession>
<dbReference type="EMBL" id="AUWU02000004">
    <property type="protein sequence ID" value="KAH0573815.1"/>
    <property type="molecule type" value="Genomic_DNA"/>
</dbReference>
<evidence type="ECO:0000313" key="2">
    <source>
        <dbReference type="EMBL" id="KAH0573815.1"/>
    </source>
</evidence>
<name>V6LZZ1_9EUKA</name>
<dbReference type="Proteomes" id="UP000018208">
    <property type="component" value="Unassembled WGS sequence"/>
</dbReference>
<organism evidence="1">
    <name type="scientific">Spironucleus salmonicida</name>
    <dbReference type="NCBI Taxonomy" id="348837"/>
    <lineage>
        <taxon>Eukaryota</taxon>
        <taxon>Metamonada</taxon>
        <taxon>Diplomonadida</taxon>
        <taxon>Hexamitidae</taxon>
        <taxon>Hexamitinae</taxon>
        <taxon>Spironucleus</taxon>
    </lineage>
</organism>
<evidence type="ECO:0000313" key="1">
    <source>
        <dbReference type="EMBL" id="EST46429.1"/>
    </source>
</evidence>
<evidence type="ECO:0000313" key="3">
    <source>
        <dbReference type="Proteomes" id="UP000018208"/>
    </source>
</evidence>
<keyword evidence="3" id="KW-1185">Reference proteome</keyword>
<gene>
    <name evidence="1" type="ORF">SS50377_13514</name>
    <name evidence="2" type="ORF">SS50377_23750</name>
</gene>
<dbReference type="InterPro" id="IPR016024">
    <property type="entry name" value="ARM-type_fold"/>
</dbReference>